<evidence type="ECO:0000256" key="4">
    <source>
        <dbReference type="ARBA" id="ARBA00022692"/>
    </source>
</evidence>
<dbReference type="Proteomes" id="UP000198885">
    <property type="component" value="Unassembled WGS sequence"/>
</dbReference>
<sequence length="287" mass="30243">MADRPYLWLLPVALLLGAFYVVPVADVVRLSFSDATLLRPADSFGLQSWSVTLGADGLGGILWNTAEFTLLSVLGLQLAGLGVALLLARGDRRGLRGMTVLRTVVLAAWVIPGIANGLIWQMLFSEAPFGAVNSTLALMGLPRVAWLSDPGNAMLSAVIANIWQGTAFSMIVFYAARSAIGPRLYEAAEVDGAGAGAQFLYITLPQMKGAILVNSVIVTIQTLNTFDSILALTGGGPGRATEVLSLHIFNLVFTNFDLAGGSVLALVLVAISTVLTLIYIAVLAARR</sequence>
<evidence type="ECO:0000256" key="7">
    <source>
        <dbReference type="RuleBase" id="RU363032"/>
    </source>
</evidence>
<keyword evidence="6 7" id="KW-0472">Membrane</keyword>
<dbReference type="CDD" id="cd06261">
    <property type="entry name" value="TM_PBP2"/>
    <property type="match status" value="1"/>
</dbReference>
<dbReference type="EMBL" id="FOGU01000011">
    <property type="protein sequence ID" value="SES34718.1"/>
    <property type="molecule type" value="Genomic_DNA"/>
</dbReference>
<dbReference type="OrthoDB" id="9805778at2"/>
<dbReference type="PROSITE" id="PS50928">
    <property type="entry name" value="ABC_TM1"/>
    <property type="match status" value="1"/>
</dbReference>
<dbReference type="InterPro" id="IPR035906">
    <property type="entry name" value="MetI-like_sf"/>
</dbReference>
<dbReference type="InterPro" id="IPR000515">
    <property type="entry name" value="MetI-like"/>
</dbReference>
<accession>A0A1H9WLF3</accession>
<dbReference type="GO" id="GO:0005886">
    <property type="term" value="C:plasma membrane"/>
    <property type="evidence" value="ECO:0007669"/>
    <property type="project" value="UniProtKB-SubCell"/>
</dbReference>
<evidence type="ECO:0000313" key="9">
    <source>
        <dbReference type="EMBL" id="SES34718.1"/>
    </source>
</evidence>
<evidence type="ECO:0000256" key="6">
    <source>
        <dbReference type="ARBA" id="ARBA00023136"/>
    </source>
</evidence>
<feature type="transmembrane region" description="Helical" evidence="7">
    <location>
        <begin position="100"/>
        <end position="123"/>
    </location>
</feature>
<dbReference type="PANTHER" id="PTHR43005:SF1">
    <property type="entry name" value="SPERMIDINE_PUTRESCINE TRANSPORT SYSTEM PERMEASE PROTEIN"/>
    <property type="match status" value="1"/>
</dbReference>
<keyword evidence="10" id="KW-1185">Reference proteome</keyword>
<reference evidence="9 10" key="1">
    <citation type="submission" date="2016-10" db="EMBL/GenBank/DDBJ databases">
        <authorList>
            <person name="de Groot N.N."/>
        </authorList>
    </citation>
    <scope>NUCLEOTIDE SEQUENCE [LARGE SCALE GENOMIC DNA]</scope>
    <source>
        <strain evidence="9 10">DSM 23042</strain>
    </source>
</reference>
<feature type="transmembrane region" description="Helical" evidence="7">
    <location>
        <begin position="69"/>
        <end position="88"/>
    </location>
</feature>
<keyword evidence="4 7" id="KW-0812">Transmembrane</keyword>
<dbReference type="Pfam" id="PF00528">
    <property type="entry name" value="BPD_transp_1"/>
    <property type="match status" value="1"/>
</dbReference>
<organism evidence="9 10">
    <name type="scientific">Tranquillimonas rosea</name>
    <dbReference type="NCBI Taxonomy" id="641238"/>
    <lineage>
        <taxon>Bacteria</taxon>
        <taxon>Pseudomonadati</taxon>
        <taxon>Pseudomonadota</taxon>
        <taxon>Alphaproteobacteria</taxon>
        <taxon>Rhodobacterales</taxon>
        <taxon>Roseobacteraceae</taxon>
        <taxon>Tranquillimonas</taxon>
    </lineage>
</organism>
<name>A0A1H9WLF3_9RHOB</name>
<comment type="subcellular location">
    <subcellularLocation>
        <location evidence="1 7">Cell membrane</location>
        <topology evidence="1 7">Multi-pass membrane protein</topology>
    </subcellularLocation>
</comment>
<feature type="transmembrane region" description="Helical" evidence="7">
    <location>
        <begin position="263"/>
        <end position="285"/>
    </location>
</feature>
<feature type="domain" description="ABC transmembrane type-1" evidence="8">
    <location>
        <begin position="62"/>
        <end position="279"/>
    </location>
</feature>
<dbReference type="AlphaFoldDB" id="A0A1H9WLF3"/>
<gene>
    <name evidence="9" type="ORF">SAMN04490244_111103</name>
</gene>
<protein>
    <submittedName>
        <fullName evidence="9">Carbohydrate ABC transporter membrane protein 1, CUT1 family</fullName>
    </submittedName>
</protein>
<keyword evidence="5 7" id="KW-1133">Transmembrane helix</keyword>
<keyword evidence="3" id="KW-1003">Cell membrane</keyword>
<evidence type="ECO:0000256" key="5">
    <source>
        <dbReference type="ARBA" id="ARBA00022989"/>
    </source>
</evidence>
<dbReference type="SUPFAM" id="SSF161098">
    <property type="entry name" value="MetI-like"/>
    <property type="match status" value="1"/>
</dbReference>
<feature type="transmembrane region" description="Helical" evidence="7">
    <location>
        <begin position="153"/>
        <end position="176"/>
    </location>
</feature>
<dbReference type="GO" id="GO:0055085">
    <property type="term" value="P:transmembrane transport"/>
    <property type="evidence" value="ECO:0007669"/>
    <property type="project" value="InterPro"/>
</dbReference>
<evidence type="ECO:0000256" key="1">
    <source>
        <dbReference type="ARBA" id="ARBA00004651"/>
    </source>
</evidence>
<feature type="transmembrane region" description="Helical" evidence="7">
    <location>
        <begin position="6"/>
        <end position="32"/>
    </location>
</feature>
<dbReference type="STRING" id="641238.SAMN04490244_111103"/>
<keyword evidence="2 7" id="KW-0813">Transport</keyword>
<evidence type="ECO:0000313" key="10">
    <source>
        <dbReference type="Proteomes" id="UP000198885"/>
    </source>
</evidence>
<dbReference type="Gene3D" id="1.10.3720.10">
    <property type="entry name" value="MetI-like"/>
    <property type="match status" value="1"/>
</dbReference>
<dbReference type="PANTHER" id="PTHR43005">
    <property type="entry name" value="BLR7065 PROTEIN"/>
    <property type="match status" value="1"/>
</dbReference>
<evidence type="ECO:0000256" key="2">
    <source>
        <dbReference type="ARBA" id="ARBA00022448"/>
    </source>
</evidence>
<proteinExistence type="inferred from homology"/>
<comment type="similarity">
    <text evidence="7">Belongs to the binding-protein-dependent transport system permease family.</text>
</comment>
<evidence type="ECO:0000256" key="3">
    <source>
        <dbReference type="ARBA" id="ARBA00022475"/>
    </source>
</evidence>
<dbReference type="RefSeq" id="WP_092695739.1">
    <property type="nucleotide sequence ID" value="NZ_CBDDGO010000004.1"/>
</dbReference>
<evidence type="ECO:0000259" key="8">
    <source>
        <dbReference type="PROSITE" id="PS50928"/>
    </source>
</evidence>